<reference evidence="1 2" key="1">
    <citation type="submission" date="2016-11" db="EMBL/GenBank/DDBJ databases">
        <authorList>
            <person name="Jaros S."/>
            <person name="Januszkiewicz K."/>
            <person name="Wedrychowicz H."/>
        </authorList>
    </citation>
    <scope>NUCLEOTIDE SEQUENCE [LARGE SCALE GENOMIC DNA]</scope>
    <source>
        <strain evidence="1 2">DSM 21986</strain>
    </source>
</reference>
<keyword evidence="2" id="KW-1185">Reference proteome</keyword>
<organism evidence="1 2">
    <name type="scientific">Fodinibius roseus</name>
    <dbReference type="NCBI Taxonomy" id="1194090"/>
    <lineage>
        <taxon>Bacteria</taxon>
        <taxon>Pseudomonadati</taxon>
        <taxon>Balneolota</taxon>
        <taxon>Balneolia</taxon>
        <taxon>Balneolales</taxon>
        <taxon>Balneolaceae</taxon>
        <taxon>Fodinibius</taxon>
    </lineage>
</organism>
<dbReference type="RefSeq" id="WP_073065072.1">
    <property type="nucleotide sequence ID" value="NZ_FQUS01000013.1"/>
</dbReference>
<gene>
    <name evidence="1" type="ORF">SAMN05443144_113153</name>
</gene>
<sequence length="97" mass="11353">MGISGIDIFRDKETGEEIKVINDTSETDKVTQEGECYFKEITGFSPKFCQKLDKFKQGLRQYKLHGYNFNHWEYGFTDFSHFAKVSKQLTTWPPSDL</sequence>
<proteinExistence type="predicted"/>
<dbReference type="AlphaFoldDB" id="A0A1M5ESI7"/>
<evidence type="ECO:0000313" key="2">
    <source>
        <dbReference type="Proteomes" id="UP000184041"/>
    </source>
</evidence>
<dbReference type="EMBL" id="FQUS01000013">
    <property type="protein sequence ID" value="SHF82189.1"/>
    <property type="molecule type" value="Genomic_DNA"/>
</dbReference>
<evidence type="ECO:0000313" key="1">
    <source>
        <dbReference type="EMBL" id="SHF82189.1"/>
    </source>
</evidence>
<protein>
    <submittedName>
        <fullName evidence="1">Uncharacterized protein</fullName>
    </submittedName>
</protein>
<name>A0A1M5ESI7_9BACT</name>
<dbReference type="OrthoDB" id="935959at2"/>
<dbReference type="STRING" id="1194090.SAMN05443144_113153"/>
<dbReference type="Proteomes" id="UP000184041">
    <property type="component" value="Unassembled WGS sequence"/>
</dbReference>
<accession>A0A1M5ESI7</accession>